<dbReference type="InterPro" id="IPR011042">
    <property type="entry name" value="6-blade_b-propeller_TolB-like"/>
</dbReference>
<evidence type="ECO:0000256" key="1">
    <source>
        <dbReference type="SAM" id="MobiDB-lite"/>
    </source>
</evidence>
<dbReference type="Proteomes" id="UP000323164">
    <property type="component" value="Unassembled WGS sequence"/>
</dbReference>
<reference evidence="2 3" key="1">
    <citation type="submission" date="2019-08" db="EMBL/GenBank/DDBJ databases">
        <title>Draft genome sequence of Lysobacter sp. UKS-15.</title>
        <authorList>
            <person name="Im W.-T."/>
        </authorList>
    </citation>
    <scope>NUCLEOTIDE SEQUENCE [LARGE SCALE GENOMIC DNA]</scope>
    <source>
        <strain evidence="2 3">UKS-15</strain>
    </source>
</reference>
<proteinExistence type="predicted"/>
<protein>
    <submittedName>
        <fullName evidence="2">TolB-like protein</fullName>
    </submittedName>
</protein>
<dbReference type="InterPro" id="IPR011659">
    <property type="entry name" value="WD40"/>
</dbReference>
<gene>
    <name evidence="2" type="ORF">FW784_13525</name>
</gene>
<name>A0A5D8YHA6_9GAMM</name>
<evidence type="ECO:0000313" key="3">
    <source>
        <dbReference type="Proteomes" id="UP000323164"/>
    </source>
</evidence>
<sequence>MDGESECATGWPNTANRLRCISRGCRVECVRTVHHRFRVALAAAALFTLPSAAFAPWGMEGVGVVSTRDDELRATISPDGAWVVWASPDRPGGPGGGDLWRARRLDGRWQHPEAVAVDTADGESAPGFSADGRWLYFVSNRPGGFGGDDLYRAPVDAQGGIGQASNLGSAINTRGDEWAPTPSRGGRRLLFASNGARGARRHDLFVATWNGKAFTGPRPVPGLATDADEFDAAWLDDGNGIVFARSVDASSKPTRLYVATCRAGAYTSVEPLALAFNTGEARTQAPVLDWNRPNEMLVSGAAPSPKAGKSDIYRILVPSVHGDGSCR</sequence>
<keyword evidence="3" id="KW-1185">Reference proteome</keyword>
<dbReference type="Pfam" id="PF07676">
    <property type="entry name" value="PD40"/>
    <property type="match status" value="2"/>
</dbReference>
<organism evidence="2 3">
    <name type="scientific">Cognatilysobacter lacus</name>
    <dbReference type="NCBI Taxonomy" id="1643323"/>
    <lineage>
        <taxon>Bacteria</taxon>
        <taxon>Pseudomonadati</taxon>
        <taxon>Pseudomonadota</taxon>
        <taxon>Gammaproteobacteria</taxon>
        <taxon>Lysobacterales</taxon>
        <taxon>Lysobacteraceae</taxon>
        <taxon>Cognatilysobacter</taxon>
    </lineage>
</organism>
<dbReference type="AlphaFoldDB" id="A0A5D8YHA6"/>
<comment type="caution">
    <text evidence="2">The sequence shown here is derived from an EMBL/GenBank/DDBJ whole genome shotgun (WGS) entry which is preliminary data.</text>
</comment>
<accession>A0A5D8YHA6</accession>
<dbReference type="EMBL" id="VTRV01000230">
    <property type="protein sequence ID" value="TZF81921.1"/>
    <property type="molecule type" value="Genomic_DNA"/>
</dbReference>
<dbReference type="Gene3D" id="2.120.10.30">
    <property type="entry name" value="TolB, C-terminal domain"/>
    <property type="match status" value="1"/>
</dbReference>
<dbReference type="SUPFAM" id="SSF82171">
    <property type="entry name" value="DPP6 N-terminal domain-like"/>
    <property type="match status" value="1"/>
</dbReference>
<dbReference type="OrthoDB" id="9809364at2"/>
<feature type="region of interest" description="Disordered" evidence="1">
    <location>
        <begin position="166"/>
        <end position="186"/>
    </location>
</feature>
<evidence type="ECO:0000313" key="2">
    <source>
        <dbReference type="EMBL" id="TZF81921.1"/>
    </source>
</evidence>